<dbReference type="Proteomes" id="UP000694044">
    <property type="component" value="Unassembled WGS sequence"/>
</dbReference>
<protein>
    <recommendedName>
        <fullName evidence="4">PWI domain-containing protein</fullName>
    </recommendedName>
</protein>
<dbReference type="EMBL" id="JAGDFM010000368">
    <property type="protein sequence ID" value="KAG7379160.1"/>
    <property type="molecule type" value="Genomic_DNA"/>
</dbReference>
<sequence length="504" mass="54674">MTATYAAYATQVSDALETLLKTTRVKVEPAVEFVSCGATLHEHFVPKTSLEKHLRKCHGERRPRPISNAAVRRNAGIPQETEDSAGQVEAGTEDGENDGLQSLVGTEAEGQDATAEQEGVIAAIQRVATTAGALYEQVQAWQRIPRAFATMKDNERELVTSSSLRRWLKAELGRPGVLPTGDPLDEELVEYVAGLLDHPDFCQPDLLVLELHEFLGDSVSNIVLALWKFMIVEIGLHSLFKMEKSESGNKIQVTAAGTSQQPATINAVPMSSQTQSTDTVGERDYKRRRTSYRGKVGTKTGPAAFREMIQKHMVGLSFETDRELALGGGFCDSEDRGKYPSNPQPARREAVNWRNFTDALECKPPGGSSTVGSLIFGGDGDNQSSYLDERKSRRFNPHQAEAPEHGNSYNAKAPDAGAAEVSYYAKSNAAQDLRDRLAIAPGAVSRETLQQPTALAVVRRGTPSGKSSDYFANGMGGQGGENNQARRTRRMFAAPGGNSSFKLG</sequence>
<evidence type="ECO:0008006" key="4">
    <source>
        <dbReference type="Google" id="ProtNLM"/>
    </source>
</evidence>
<evidence type="ECO:0000313" key="3">
    <source>
        <dbReference type="Proteomes" id="UP000694044"/>
    </source>
</evidence>
<name>A0A8T1VG00_9STRA</name>
<feature type="compositionally biased region" description="Polar residues" evidence="1">
    <location>
        <begin position="268"/>
        <end position="279"/>
    </location>
</feature>
<organism evidence="2 3">
    <name type="scientific">Phytophthora pseudosyringae</name>
    <dbReference type="NCBI Taxonomy" id="221518"/>
    <lineage>
        <taxon>Eukaryota</taxon>
        <taxon>Sar</taxon>
        <taxon>Stramenopiles</taxon>
        <taxon>Oomycota</taxon>
        <taxon>Peronosporomycetes</taxon>
        <taxon>Peronosporales</taxon>
        <taxon>Peronosporaceae</taxon>
        <taxon>Phytophthora</taxon>
    </lineage>
</organism>
<keyword evidence="3" id="KW-1185">Reference proteome</keyword>
<dbReference type="AlphaFoldDB" id="A0A8T1VG00"/>
<accession>A0A8T1VG00</accession>
<comment type="caution">
    <text evidence="2">The sequence shown here is derived from an EMBL/GenBank/DDBJ whole genome shotgun (WGS) entry which is preliminary data.</text>
</comment>
<feature type="region of interest" description="Disordered" evidence="1">
    <location>
        <begin position="57"/>
        <end position="100"/>
    </location>
</feature>
<feature type="region of interest" description="Disordered" evidence="1">
    <location>
        <begin position="268"/>
        <end position="288"/>
    </location>
</feature>
<feature type="region of interest" description="Disordered" evidence="1">
    <location>
        <begin position="459"/>
        <end position="504"/>
    </location>
</feature>
<evidence type="ECO:0000256" key="1">
    <source>
        <dbReference type="SAM" id="MobiDB-lite"/>
    </source>
</evidence>
<evidence type="ECO:0000313" key="2">
    <source>
        <dbReference type="EMBL" id="KAG7379160.1"/>
    </source>
</evidence>
<reference evidence="2" key="1">
    <citation type="submission" date="2021-02" db="EMBL/GenBank/DDBJ databases">
        <authorList>
            <person name="Palmer J.M."/>
        </authorList>
    </citation>
    <scope>NUCLEOTIDE SEQUENCE</scope>
    <source>
        <strain evidence="2">SCRP734</strain>
    </source>
</reference>
<gene>
    <name evidence="2" type="ORF">PHYPSEUDO_008936</name>
</gene>
<dbReference type="OrthoDB" id="69229at2759"/>
<proteinExistence type="predicted"/>